<name>A0ABW5L6V6_9SPHI</name>
<organism evidence="1 2">
    <name type="scientific">Sphingobacterium tabacisoli</name>
    <dbReference type="NCBI Taxonomy" id="2044855"/>
    <lineage>
        <taxon>Bacteria</taxon>
        <taxon>Pseudomonadati</taxon>
        <taxon>Bacteroidota</taxon>
        <taxon>Sphingobacteriia</taxon>
        <taxon>Sphingobacteriales</taxon>
        <taxon>Sphingobacteriaceae</taxon>
        <taxon>Sphingobacterium</taxon>
    </lineage>
</organism>
<keyword evidence="2" id="KW-1185">Reference proteome</keyword>
<gene>
    <name evidence="1" type="ORF">ACFSQW_16770</name>
</gene>
<comment type="caution">
    <text evidence="1">The sequence shown here is derived from an EMBL/GenBank/DDBJ whole genome shotgun (WGS) entry which is preliminary data.</text>
</comment>
<reference evidence="2" key="1">
    <citation type="journal article" date="2019" name="Int. J. Syst. Evol. Microbiol.">
        <title>The Global Catalogue of Microorganisms (GCM) 10K type strain sequencing project: providing services to taxonomists for standard genome sequencing and annotation.</title>
        <authorList>
            <consortium name="The Broad Institute Genomics Platform"/>
            <consortium name="The Broad Institute Genome Sequencing Center for Infectious Disease"/>
            <person name="Wu L."/>
            <person name="Ma J."/>
        </authorList>
    </citation>
    <scope>NUCLEOTIDE SEQUENCE [LARGE SCALE GENOMIC DNA]</scope>
    <source>
        <strain evidence="2">KCTC 52298</strain>
    </source>
</reference>
<dbReference type="RefSeq" id="WP_210352872.1">
    <property type="nucleotide sequence ID" value="NZ_JAEQMU010000001.1"/>
</dbReference>
<dbReference type="EMBL" id="JBHULD010000018">
    <property type="protein sequence ID" value="MFD2556048.1"/>
    <property type="molecule type" value="Genomic_DNA"/>
</dbReference>
<dbReference type="Proteomes" id="UP001597440">
    <property type="component" value="Unassembled WGS sequence"/>
</dbReference>
<sequence>MKDFVDHINAYASLLKEAAVWQSSDEILAPVLGTETNNPAADDYIYEFYCYLCIIVDLKKNYSIQFIKGEGNFEYNFPRKAAKKKGKPRFHAFENDELVFQICAGTMIKCEFEREKNHPDISFQIPSAKEDPSEEDLIIIMDAKFTEAVNSKLSKSEFYKFGGITDVFNLRNSPIININFDKLKDMFANCLITNGRAYSDANNTKLSKRWAIKEVENFSPKKRMKIIG</sequence>
<evidence type="ECO:0000313" key="2">
    <source>
        <dbReference type="Proteomes" id="UP001597440"/>
    </source>
</evidence>
<accession>A0ABW5L6V6</accession>
<evidence type="ECO:0000313" key="1">
    <source>
        <dbReference type="EMBL" id="MFD2556048.1"/>
    </source>
</evidence>
<evidence type="ECO:0008006" key="3">
    <source>
        <dbReference type="Google" id="ProtNLM"/>
    </source>
</evidence>
<proteinExistence type="predicted"/>
<protein>
    <recommendedName>
        <fullName evidence="3">Restriction endonuclease</fullName>
    </recommendedName>
</protein>